<evidence type="ECO:0000256" key="1">
    <source>
        <dbReference type="ARBA" id="ARBA00004651"/>
    </source>
</evidence>
<dbReference type="Pfam" id="PF09335">
    <property type="entry name" value="VTT_dom"/>
    <property type="match status" value="1"/>
</dbReference>
<dbReference type="AlphaFoldDB" id="A0A7W3JT23"/>
<keyword evidence="3 7" id="KW-1003">Cell membrane</keyword>
<comment type="caution">
    <text evidence="9">The sequence shown here is derived from an EMBL/GenBank/DDBJ whole genome shotgun (WGS) entry which is preliminary data.</text>
</comment>
<reference evidence="9 10" key="1">
    <citation type="submission" date="2020-07" db="EMBL/GenBank/DDBJ databases">
        <title>Sequencing the genomes of 1000 actinobacteria strains.</title>
        <authorList>
            <person name="Klenk H.-P."/>
        </authorList>
    </citation>
    <scope>NUCLEOTIDE SEQUENCE [LARGE SCALE GENOMIC DNA]</scope>
    <source>
        <strain evidence="9 10">DSM 23737</strain>
    </source>
</reference>
<name>A0A7W3JT23_9MICO</name>
<dbReference type="RefSeq" id="WP_182484035.1">
    <property type="nucleotide sequence ID" value="NZ_JACGWU010000001.1"/>
</dbReference>
<dbReference type="GO" id="GO:0005886">
    <property type="term" value="C:plasma membrane"/>
    <property type="evidence" value="ECO:0007669"/>
    <property type="project" value="UniProtKB-SubCell"/>
</dbReference>
<gene>
    <name evidence="9" type="ORF">FB555_000713</name>
</gene>
<sequence length="229" mass="25498">MNEFINWFLAAVSSVDPITRTLVASLGIMLETSFLVGLVVPGDTIVLIASSAITTTGQYYAMVGMVIFGSLIGESIGFFIGRRFGPQIRTSWLGRKLGVERWKAADNYVDRRGGIAVFLSRFLPVLHSIIPLTVGMSKMRYRQFIAWTSAACVIWTVAYVTLAAVLRERYVEFSERFTWAGWAFIGLVIAFVFVMWAIKKRIAYSQAKFMDAPGDGDANTIDDPIDPKQ</sequence>
<feature type="domain" description="VTT" evidence="8">
    <location>
        <begin position="41"/>
        <end position="162"/>
    </location>
</feature>
<feature type="transmembrane region" description="Helical" evidence="7">
    <location>
        <begin position="144"/>
        <end position="165"/>
    </location>
</feature>
<dbReference type="InterPro" id="IPR032818">
    <property type="entry name" value="DedA-like"/>
</dbReference>
<accession>A0A7W3JT23</accession>
<keyword evidence="10" id="KW-1185">Reference proteome</keyword>
<keyword evidence="6 7" id="KW-0472">Membrane</keyword>
<dbReference type="PANTHER" id="PTHR30353">
    <property type="entry name" value="INNER MEMBRANE PROTEIN DEDA-RELATED"/>
    <property type="match status" value="1"/>
</dbReference>
<feature type="transmembrane region" description="Helical" evidence="7">
    <location>
        <begin position="34"/>
        <end position="53"/>
    </location>
</feature>
<evidence type="ECO:0000256" key="7">
    <source>
        <dbReference type="RuleBase" id="RU367016"/>
    </source>
</evidence>
<evidence type="ECO:0000256" key="6">
    <source>
        <dbReference type="ARBA" id="ARBA00023136"/>
    </source>
</evidence>
<keyword evidence="5 7" id="KW-1133">Transmembrane helix</keyword>
<dbReference type="InterPro" id="IPR032816">
    <property type="entry name" value="VTT_dom"/>
</dbReference>
<feature type="transmembrane region" description="Helical" evidence="7">
    <location>
        <begin position="177"/>
        <end position="198"/>
    </location>
</feature>
<comment type="subcellular location">
    <subcellularLocation>
        <location evidence="1 7">Cell membrane</location>
        <topology evidence="1 7">Multi-pass membrane protein</topology>
    </subcellularLocation>
</comment>
<dbReference type="Proteomes" id="UP000524237">
    <property type="component" value="Unassembled WGS sequence"/>
</dbReference>
<evidence type="ECO:0000313" key="9">
    <source>
        <dbReference type="EMBL" id="MBA8828642.1"/>
    </source>
</evidence>
<dbReference type="PANTHER" id="PTHR30353:SF15">
    <property type="entry name" value="INNER MEMBRANE PROTEIN YABI"/>
    <property type="match status" value="1"/>
</dbReference>
<feature type="transmembrane region" description="Helical" evidence="7">
    <location>
        <begin position="59"/>
        <end position="80"/>
    </location>
</feature>
<comment type="similarity">
    <text evidence="2 7">Belongs to the DedA family.</text>
</comment>
<proteinExistence type="inferred from homology"/>
<evidence type="ECO:0000259" key="8">
    <source>
        <dbReference type="Pfam" id="PF09335"/>
    </source>
</evidence>
<organism evidence="9 10">
    <name type="scientific">Alpinimonas psychrophila</name>
    <dbReference type="NCBI Taxonomy" id="748908"/>
    <lineage>
        <taxon>Bacteria</taxon>
        <taxon>Bacillati</taxon>
        <taxon>Actinomycetota</taxon>
        <taxon>Actinomycetes</taxon>
        <taxon>Micrococcales</taxon>
        <taxon>Microbacteriaceae</taxon>
        <taxon>Alpinimonas</taxon>
    </lineage>
</organism>
<protein>
    <submittedName>
        <fullName evidence="9">Membrane protein DedA with SNARE-associated domain</fullName>
    </submittedName>
</protein>
<dbReference type="EMBL" id="JACGWU010000001">
    <property type="protein sequence ID" value="MBA8828642.1"/>
    <property type="molecule type" value="Genomic_DNA"/>
</dbReference>
<evidence type="ECO:0000256" key="3">
    <source>
        <dbReference type="ARBA" id="ARBA00022475"/>
    </source>
</evidence>
<evidence type="ECO:0000256" key="5">
    <source>
        <dbReference type="ARBA" id="ARBA00022989"/>
    </source>
</evidence>
<keyword evidence="4 7" id="KW-0812">Transmembrane</keyword>
<evidence type="ECO:0000313" key="10">
    <source>
        <dbReference type="Proteomes" id="UP000524237"/>
    </source>
</evidence>
<evidence type="ECO:0000256" key="2">
    <source>
        <dbReference type="ARBA" id="ARBA00010792"/>
    </source>
</evidence>
<evidence type="ECO:0000256" key="4">
    <source>
        <dbReference type="ARBA" id="ARBA00022692"/>
    </source>
</evidence>